<feature type="region of interest" description="Disordered" evidence="1">
    <location>
        <begin position="1"/>
        <end position="29"/>
    </location>
</feature>
<dbReference type="Proteomes" id="UP001305779">
    <property type="component" value="Unassembled WGS sequence"/>
</dbReference>
<accession>A0ABR0ER08</accession>
<protein>
    <submittedName>
        <fullName evidence="2">Uncharacterized protein</fullName>
    </submittedName>
</protein>
<feature type="compositionally biased region" description="Basic and acidic residues" evidence="1">
    <location>
        <begin position="13"/>
        <end position="28"/>
    </location>
</feature>
<evidence type="ECO:0000256" key="1">
    <source>
        <dbReference type="SAM" id="MobiDB-lite"/>
    </source>
</evidence>
<comment type="caution">
    <text evidence="2">The sequence shown here is derived from an EMBL/GenBank/DDBJ whole genome shotgun (WGS) entry which is preliminary data.</text>
</comment>
<name>A0ABR0ER08_ZASCE</name>
<feature type="compositionally biased region" description="Polar residues" evidence="1">
    <location>
        <begin position="1"/>
        <end position="11"/>
    </location>
</feature>
<organism evidence="2 3">
    <name type="scientific">Zasmidium cellare</name>
    <name type="common">Wine cellar mold</name>
    <name type="synonym">Racodium cellare</name>
    <dbReference type="NCBI Taxonomy" id="395010"/>
    <lineage>
        <taxon>Eukaryota</taxon>
        <taxon>Fungi</taxon>
        <taxon>Dikarya</taxon>
        <taxon>Ascomycota</taxon>
        <taxon>Pezizomycotina</taxon>
        <taxon>Dothideomycetes</taxon>
        <taxon>Dothideomycetidae</taxon>
        <taxon>Mycosphaerellales</taxon>
        <taxon>Mycosphaerellaceae</taxon>
        <taxon>Zasmidium</taxon>
    </lineage>
</organism>
<dbReference type="EMBL" id="JAXOVC010000003">
    <property type="protein sequence ID" value="KAK4503695.1"/>
    <property type="molecule type" value="Genomic_DNA"/>
</dbReference>
<evidence type="ECO:0000313" key="3">
    <source>
        <dbReference type="Proteomes" id="UP001305779"/>
    </source>
</evidence>
<sequence length="87" mass="9625">MTQQVLAQNVPQEGDKQQKSLRPDDNMHAHAWNESSGAVWQNLTLTEADWSSVLNEFDFGMAIENSNELATHFSIATGQPQLDGLPS</sequence>
<keyword evidence="3" id="KW-1185">Reference proteome</keyword>
<proteinExistence type="predicted"/>
<evidence type="ECO:0000313" key="2">
    <source>
        <dbReference type="EMBL" id="KAK4503695.1"/>
    </source>
</evidence>
<reference evidence="2 3" key="1">
    <citation type="journal article" date="2023" name="G3 (Bethesda)">
        <title>A chromosome-level genome assembly of Zasmidium syzygii isolated from banana leaves.</title>
        <authorList>
            <person name="van Westerhoven A.C."/>
            <person name="Mehrabi R."/>
            <person name="Talebi R."/>
            <person name="Steentjes M.B.F."/>
            <person name="Corcolon B."/>
            <person name="Chong P.A."/>
            <person name="Kema G.H.J."/>
            <person name="Seidl M.F."/>
        </authorList>
    </citation>
    <scope>NUCLEOTIDE SEQUENCE [LARGE SCALE GENOMIC DNA]</scope>
    <source>
        <strain evidence="2 3">P124</strain>
    </source>
</reference>
<gene>
    <name evidence="2" type="ORF">PRZ48_004610</name>
</gene>